<dbReference type="GO" id="GO:0009624">
    <property type="term" value="P:response to nematode"/>
    <property type="evidence" value="ECO:0007669"/>
    <property type="project" value="UniProtKB-ARBA"/>
</dbReference>
<dbReference type="Pfam" id="PF00091">
    <property type="entry name" value="Tubulin"/>
    <property type="match status" value="1"/>
</dbReference>
<dbReference type="SMART" id="SM00864">
    <property type="entry name" value="Tubulin"/>
    <property type="match status" value="1"/>
</dbReference>
<dbReference type="GO" id="GO:0000911">
    <property type="term" value="P:cytokinesis by cell plate formation"/>
    <property type="evidence" value="ECO:0007669"/>
    <property type="project" value="UniProtKB-ARBA"/>
</dbReference>
<evidence type="ECO:0000256" key="2">
    <source>
        <dbReference type="ARBA" id="ARBA00004267"/>
    </source>
</evidence>
<evidence type="ECO:0000259" key="13">
    <source>
        <dbReference type="SMART" id="SM00864"/>
    </source>
</evidence>
<dbReference type="FunFam" id="1.10.287.600:FF:000004">
    <property type="entry name" value="Tubulin gamma chain"/>
    <property type="match status" value="1"/>
</dbReference>
<comment type="subcellular location">
    <subcellularLocation>
        <location evidence="3">Cytoplasm</location>
        <location evidence="3">Cell cortex</location>
    </subcellularLocation>
    <subcellularLocation>
        <location evidence="2">Cytoplasm</location>
        <location evidence="2">Cytoskeleton</location>
        <location evidence="2">Microtubule organizing center</location>
    </subcellularLocation>
</comment>
<dbReference type="InterPro" id="IPR017975">
    <property type="entry name" value="Tubulin_CS"/>
</dbReference>
<name>A0A498KJY0_MALDO</name>
<evidence type="ECO:0000256" key="11">
    <source>
        <dbReference type="ARBA" id="ARBA00064232"/>
    </source>
</evidence>
<dbReference type="GO" id="GO:0048366">
    <property type="term" value="P:leaf development"/>
    <property type="evidence" value="ECO:0007669"/>
    <property type="project" value="UniProtKB-ARBA"/>
</dbReference>
<comment type="function">
    <text evidence="12">Tubulin is the major constituent of microtubules, protein filaments consisting of alpha- and beta-tubulin heterodimers. Gamma-tubulin is a key component of the gamma-tubulin ring complex (gTuRC) which mediates microtubule nucleation. The gTuRC regulates the minus-end nucleation of alpha-beta tubulin heterodimers that grow into microtubule protafilaments, a critical step in centrosome duplication and spindle formation.</text>
</comment>
<comment type="similarity">
    <text evidence="4 12">Belongs to the tubulin family.</text>
</comment>
<dbReference type="SMART" id="SM00865">
    <property type="entry name" value="Tubulin_C"/>
    <property type="match status" value="1"/>
</dbReference>
<comment type="caution">
    <text evidence="15">The sequence shown here is derived from an EMBL/GenBank/DDBJ whole genome shotgun (WGS) entry which is preliminary data.</text>
</comment>
<dbReference type="STRING" id="3750.A0A498KJY0"/>
<sequence>MPREIITLQVGQCGNQIGMEFWKQLCLEHGISKEGILEDFATQGGDRKDVFFYQADDQHYIPRALLIDLEPRVINGIQNSEYRNLYNHENIFVSDHGGGAGNNWASGYDQASIAYKCTEIVGNTDQGKGVEEAIMDMIDREADGSDSLEGFVLCHSIAGGTGSGMGSYLLETLNDRYSKKLVQTYSVFPNQMETSDVVVQPYNSLLTLKRLTLNADCVVVLDNTALNRIAVERLHLTNPTFAQTNSLVSTVMSASTTTLRYPGYMNNDLVGLLASLIPTPRCHFLMTGYTPLTVERQIHPRTYANVIRKTTVLDVMRRLLQTKNIMVSSYARTKEASQAKYISILNIIQGEVDPTQVHESLQRIRERKLVNFIEWGPASIQVALSRKSPYVQTAHRVSGLMLASHTSIRHLFSKCLSQYSLLRKKQAFLDNYRKFPMFAENDLSEFDESREILESLVDEYKACESPDYIKWGMEDPDQVLTGEGNASGTVDPKLAVRL</sequence>
<dbReference type="EMBL" id="RDQH01000327">
    <property type="protein sequence ID" value="RXI07746.1"/>
    <property type="molecule type" value="Genomic_DNA"/>
</dbReference>
<dbReference type="InterPro" id="IPR000217">
    <property type="entry name" value="Tubulin"/>
</dbReference>
<proteinExistence type="inferred from homology"/>
<dbReference type="GO" id="GO:0005938">
    <property type="term" value="C:cell cortex"/>
    <property type="evidence" value="ECO:0007669"/>
    <property type="project" value="UniProtKB-SubCell"/>
</dbReference>
<evidence type="ECO:0000259" key="14">
    <source>
        <dbReference type="SMART" id="SM00865"/>
    </source>
</evidence>
<keyword evidence="5" id="KW-0963">Cytoplasm</keyword>
<evidence type="ECO:0000313" key="15">
    <source>
        <dbReference type="EMBL" id="RXI07746.1"/>
    </source>
</evidence>
<dbReference type="Pfam" id="PF03953">
    <property type="entry name" value="Tubulin_C"/>
    <property type="match status" value="1"/>
</dbReference>
<dbReference type="AlphaFoldDB" id="A0A498KJY0"/>
<evidence type="ECO:0000256" key="3">
    <source>
        <dbReference type="ARBA" id="ARBA00004544"/>
    </source>
</evidence>
<comment type="subunit">
    <text evidence="11">Gamma-tubulin complex is composed of gamma-tubulin and GCP proteins.</text>
</comment>
<dbReference type="GO" id="GO:0000930">
    <property type="term" value="C:gamma-tubulin complex"/>
    <property type="evidence" value="ECO:0007669"/>
    <property type="project" value="InterPro"/>
</dbReference>
<dbReference type="Gene3D" id="3.30.1330.20">
    <property type="entry name" value="Tubulin/FtsZ, C-terminal domain"/>
    <property type="match status" value="1"/>
</dbReference>
<evidence type="ECO:0000256" key="12">
    <source>
        <dbReference type="RuleBase" id="RU000352"/>
    </source>
</evidence>
<dbReference type="GO" id="GO:0005874">
    <property type="term" value="C:microtubule"/>
    <property type="evidence" value="ECO:0007669"/>
    <property type="project" value="UniProtKB-KW"/>
</dbReference>
<keyword evidence="16" id="KW-1185">Reference proteome</keyword>
<protein>
    <recommendedName>
        <fullName evidence="12">Tubulin gamma chain</fullName>
    </recommendedName>
</protein>
<dbReference type="InterPro" id="IPR036525">
    <property type="entry name" value="Tubulin/FtsZ_GTPase_sf"/>
</dbReference>
<dbReference type="GO" id="GO:0031122">
    <property type="term" value="P:cytoplasmic microtubule organization"/>
    <property type="evidence" value="ECO:0007669"/>
    <property type="project" value="InterPro"/>
</dbReference>
<evidence type="ECO:0000256" key="9">
    <source>
        <dbReference type="ARBA" id="ARBA00023212"/>
    </source>
</evidence>
<dbReference type="GO" id="GO:0005525">
    <property type="term" value="F:GTP binding"/>
    <property type="evidence" value="ECO:0007669"/>
    <property type="project" value="UniProtKB-UniRule"/>
</dbReference>
<evidence type="ECO:0000256" key="5">
    <source>
        <dbReference type="ARBA" id="ARBA00022490"/>
    </source>
</evidence>
<dbReference type="InterPro" id="IPR003008">
    <property type="entry name" value="Tubulin_FtsZ_GTPase"/>
</dbReference>
<dbReference type="InterPro" id="IPR037103">
    <property type="entry name" value="Tubulin/FtsZ-like_C"/>
</dbReference>
<dbReference type="GO" id="GO:0007020">
    <property type="term" value="P:microtubule nucleation"/>
    <property type="evidence" value="ECO:0007669"/>
    <property type="project" value="InterPro"/>
</dbReference>
<dbReference type="InterPro" id="IPR023123">
    <property type="entry name" value="Tubulin_C"/>
</dbReference>
<feature type="domain" description="Tubulin/FtsZ 2-layer sandwich" evidence="14">
    <location>
        <begin position="265"/>
        <end position="417"/>
    </location>
</feature>
<feature type="domain" description="Tubulin/FtsZ GTPase" evidence="13">
    <location>
        <begin position="48"/>
        <end position="263"/>
    </location>
</feature>
<comment type="function">
    <text evidence="10">Gamma-tubulin complex is essential for the control of microtubular network remodeling in the course of initiation and development of giant-feeding cells, and for the successful reproduction of nematodes (e.g. Meloidogyne spp.) in their plant hosts.</text>
</comment>
<dbReference type="PRINTS" id="PR01161">
    <property type="entry name" value="TUBULIN"/>
</dbReference>
<reference evidence="15 16" key="1">
    <citation type="submission" date="2018-10" db="EMBL/GenBank/DDBJ databases">
        <title>A high-quality apple genome assembly.</title>
        <authorList>
            <person name="Hu J."/>
        </authorList>
    </citation>
    <scope>NUCLEOTIDE SEQUENCE [LARGE SCALE GENOMIC DNA]</scope>
    <source>
        <strain evidence="16">cv. HFTH1</strain>
        <tissue evidence="15">Young leaf</tissue>
    </source>
</reference>
<keyword evidence="6 12" id="KW-0493">Microtubule</keyword>
<dbReference type="PROSITE" id="PS00227">
    <property type="entry name" value="TUBULIN"/>
    <property type="match status" value="1"/>
</dbReference>
<comment type="function">
    <text evidence="1">Tubulin is the major constituent of microtubules. The gamma chain is found at microtubule organizing centers (MTOC) such as the spindle poles, suggesting that it is involved in the minus-end nucleation of microtubule assembly.</text>
</comment>
<dbReference type="GO" id="GO:0010103">
    <property type="term" value="P:stomatal complex morphogenesis"/>
    <property type="evidence" value="ECO:0007669"/>
    <property type="project" value="UniProtKB-ARBA"/>
</dbReference>
<dbReference type="SUPFAM" id="SSF52490">
    <property type="entry name" value="Tubulin nucleotide-binding domain-like"/>
    <property type="match status" value="1"/>
</dbReference>
<dbReference type="PANTHER" id="PTHR11588">
    <property type="entry name" value="TUBULIN"/>
    <property type="match status" value="1"/>
</dbReference>
<evidence type="ECO:0000313" key="16">
    <source>
        <dbReference type="Proteomes" id="UP000290289"/>
    </source>
</evidence>
<keyword evidence="7 12" id="KW-0547">Nucleotide-binding</keyword>
<dbReference type="CDD" id="cd02188">
    <property type="entry name" value="gamma_tubulin"/>
    <property type="match status" value="1"/>
</dbReference>
<dbReference type="GO" id="GO:0048768">
    <property type="term" value="P:root hair cell tip growth"/>
    <property type="evidence" value="ECO:0007669"/>
    <property type="project" value="UniProtKB-ARBA"/>
</dbReference>
<keyword evidence="8 12" id="KW-0342">GTP-binding</keyword>
<dbReference type="InterPro" id="IPR002454">
    <property type="entry name" value="Gamma_tubulin"/>
</dbReference>
<dbReference type="Gene3D" id="3.40.50.1440">
    <property type="entry name" value="Tubulin/FtsZ, GTPase domain"/>
    <property type="match status" value="1"/>
</dbReference>
<accession>A0A498KJY0</accession>
<dbReference type="Gene3D" id="1.10.287.600">
    <property type="entry name" value="Helix hairpin bin"/>
    <property type="match status" value="1"/>
</dbReference>
<evidence type="ECO:0000256" key="10">
    <source>
        <dbReference type="ARBA" id="ARBA00057820"/>
    </source>
</evidence>
<dbReference type="FunFam" id="3.40.50.1440:FF:000010">
    <property type="entry name" value="Tubulin gamma chain"/>
    <property type="match status" value="1"/>
</dbReference>
<dbReference type="Proteomes" id="UP000290289">
    <property type="component" value="Chromosome 1"/>
</dbReference>
<organism evidence="15 16">
    <name type="scientific">Malus domestica</name>
    <name type="common">Apple</name>
    <name type="synonym">Pyrus malus</name>
    <dbReference type="NCBI Taxonomy" id="3750"/>
    <lineage>
        <taxon>Eukaryota</taxon>
        <taxon>Viridiplantae</taxon>
        <taxon>Streptophyta</taxon>
        <taxon>Embryophyta</taxon>
        <taxon>Tracheophyta</taxon>
        <taxon>Spermatophyta</taxon>
        <taxon>Magnoliopsida</taxon>
        <taxon>eudicotyledons</taxon>
        <taxon>Gunneridae</taxon>
        <taxon>Pentapetalae</taxon>
        <taxon>rosids</taxon>
        <taxon>fabids</taxon>
        <taxon>Rosales</taxon>
        <taxon>Rosaceae</taxon>
        <taxon>Amygdaloideae</taxon>
        <taxon>Maleae</taxon>
        <taxon>Malus</taxon>
    </lineage>
</organism>
<dbReference type="SUPFAM" id="SSF55307">
    <property type="entry name" value="Tubulin C-terminal domain-like"/>
    <property type="match status" value="1"/>
</dbReference>
<dbReference type="InterPro" id="IPR008280">
    <property type="entry name" value="Tub_FtsZ_C"/>
</dbReference>
<dbReference type="InterPro" id="IPR018316">
    <property type="entry name" value="Tubulin/FtsZ_2-layer-sand-dom"/>
</dbReference>
<evidence type="ECO:0000256" key="1">
    <source>
        <dbReference type="ARBA" id="ARBA00002783"/>
    </source>
</evidence>
<evidence type="ECO:0000256" key="6">
    <source>
        <dbReference type="ARBA" id="ARBA00022701"/>
    </source>
</evidence>
<gene>
    <name evidence="15" type="ORF">DVH24_009777</name>
</gene>
<evidence type="ECO:0000256" key="7">
    <source>
        <dbReference type="ARBA" id="ARBA00022741"/>
    </source>
</evidence>
<evidence type="ECO:0000256" key="4">
    <source>
        <dbReference type="ARBA" id="ARBA00009636"/>
    </source>
</evidence>
<keyword evidence="9" id="KW-0206">Cytoskeleton</keyword>
<dbReference type="PRINTS" id="PR01164">
    <property type="entry name" value="GAMMATUBULIN"/>
</dbReference>
<dbReference type="FunFam" id="3.30.1330.20:FF:000003">
    <property type="entry name" value="Tubulin gamma chain"/>
    <property type="match status" value="1"/>
</dbReference>
<evidence type="ECO:0000256" key="8">
    <source>
        <dbReference type="ARBA" id="ARBA00023134"/>
    </source>
</evidence>